<evidence type="ECO:0000256" key="9">
    <source>
        <dbReference type="PROSITE-ProRule" id="PRU00169"/>
    </source>
</evidence>
<evidence type="ECO:0000256" key="11">
    <source>
        <dbReference type="SAM" id="Phobius"/>
    </source>
</evidence>
<dbReference type="InterPro" id="IPR005467">
    <property type="entry name" value="His_kinase_dom"/>
</dbReference>
<evidence type="ECO:0000313" key="17">
    <source>
        <dbReference type="Proteomes" id="UP000231702"/>
    </source>
</evidence>
<dbReference type="Pfam" id="PF00072">
    <property type="entry name" value="Response_reg"/>
    <property type="match status" value="1"/>
</dbReference>
<evidence type="ECO:0000313" key="15">
    <source>
        <dbReference type="EMBL" id="SNY48309.1"/>
    </source>
</evidence>
<accession>A0A285IJZ2</accession>
<dbReference type="InterPro" id="IPR036890">
    <property type="entry name" value="HATPase_C_sf"/>
</dbReference>
<feature type="transmembrane region" description="Helical" evidence="11">
    <location>
        <begin position="196"/>
        <end position="216"/>
    </location>
</feature>
<dbReference type="GO" id="GO:0005524">
    <property type="term" value="F:ATP binding"/>
    <property type="evidence" value="ECO:0007669"/>
    <property type="project" value="UniProtKB-KW"/>
</dbReference>
<dbReference type="InterPro" id="IPR036097">
    <property type="entry name" value="HisK_dim/P_sf"/>
</dbReference>
<evidence type="ECO:0000256" key="7">
    <source>
        <dbReference type="ARBA" id="ARBA00022840"/>
    </source>
</evidence>
<dbReference type="SUPFAM" id="SSF52172">
    <property type="entry name" value="CheY-like"/>
    <property type="match status" value="1"/>
</dbReference>
<dbReference type="OrthoDB" id="9796100at2"/>
<dbReference type="SMART" id="SM00387">
    <property type="entry name" value="HATPase_c"/>
    <property type="match status" value="1"/>
</dbReference>
<evidence type="ECO:0000256" key="10">
    <source>
        <dbReference type="SAM" id="MobiDB-lite"/>
    </source>
</evidence>
<dbReference type="EC" id="2.7.13.3" evidence="2"/>
<reference evidence="14 17" key="2">
    <citation type="journal article" date="2018" name="Int. J. Syst. Evol. Microbiol.">
        <title>Pseudooceanicola lipolyticus sp. nov., a marine alphaproteobacterium, reclassification of Oceanicola flagellatus as Pseudooceanicola flagellatus comb. nov. and emended description of the genus Pseudooceanicola.</title>
        <authorList>
            <person name="Huang M.-M."/>
            <person name="Guo L.-L."/>
            <person name="Wu Y.-H."/>
            <person name="Lai Q.-L."/>
            <person name="Shao Z.-Z."/>
            <person name="Wang C.-S."/>
            <person name="Wu M."/>
            <person name="Xu X.-W."/>
        </authorList>
    </citation>
    <scope>NUCLEOTIDE SEQUENCE [LARGE SCALE GENOMIC DNA]</scope>
    <source>
        <strain evidence="14 17">Ar-45</strain>
    </source>
</reference>
<dbReference type="EMBL" id="OBEA01000002">
    <property type="protein sequence ID" value="SNY48309.1"/>
    <property type="molecule type" value="Genomic_DNA"/>
</dbReference>
<keyword evidence="7" id="KW-0067">ATP-binding</keyword>
<sequence length="681" mass="74617">MPFRHLQRPLKPWERLYLLLNRPFMRRLLWIVAALAFLAPPLYGLLDRDRRGQTEVAAQSLPSALQDLERAIGYAGFIHHFKNAILRPDEPAYFDRAVESYEAAVAAMLRIQRLGLQIDQEIDISDLRGTLKAYRERIDLARDAQQRGLSIPEIDALVRVPDDEAALDLRRVHTQVQTAIREWQTAQARELRFQTILLSALLLLLASVIIFFQLTSRAAEQERRRRAEELHSRMTTLGQVTSGIAHDVNNLLATIYYALDLSMSEELPEKTRNFLTSARKAVERGQSLTGRLLTSTRPRRGAPEVLQLSNLFLDIEALARPQLAETNLDLQLKLEQPGLAALCDRGMLEDAVLNLVINARDAMRDAEQGHHITITARALDRGELRGGRRQELIRAEAPDAPKFDTKRRYLEIVVADDGPGMPEEVRERALEPFFTTKPGKSGNGLGLSMVHAFAIGAEGDLRIESEPGLGTVIHLILPQGQESDMVANPPVAAARPGRIVPEPPRAAGSAAPLPPRTTPASAASAPAAASVEAQAEITPGDGKTVLLAEDEDPLRALLTATVASAGYRVIGAENGSIGLDILLKDPSAADIILTDIAMPHLDGFALAREARVLRPDIPVVYLTGYTGHAEAGRRLEVEGRMLRKPCPPEVLLDALAEALATSGGGSGGGKDDRPRDWDETV</sequence>
<evidence type="ECO:0000256" key="5">
    <source>
        <dbReference type="ARBA" id="ARBA00022741"/>
    </source>
</evidence>
<dbReference type="Pfam" id="PF00512">
    <property type="entry name" value="HisKA"/>
    <property type="match status" value="1"/>
</dbReference>
<evidence type="ECO:0000256" key="6">
    <source>
        <dbReference type="ARBA" id="ARBA00022777"/>
    </source>
</evidence>
<dbReference type="PANTHER" id="PTHR43065">
    <property type="entry name" value="SENSOR HISTIDINE KINASE"/>
    <property type="match status" value="1"/>
</dbReference>
<feature type="region of interest" description="Disordered" evidence="10">
    <location>
        <begin position="661"/>
        <end position="681"/>
    </location>
</feature>
<evidence type="ECO:0000259" key="13">
    <source>
        <dbReference type="PROSITE" id="PS50110"/>
    </source>
</evidence>
<reference evidence="15 16" key="1">
    <citation type="submission" date="2017-09" db="EMBL/GenBank/DDBJ databases">
        <authorList>
            <person name="Ehlers B."/>
            <person name="Leendertz F.H."/>
        </authorList>
    </citation>
    <scope>NUCLEOTIDE SEQUENCE [LARGE SCALE GENOMIC DNA]</scope>
    <source>
        <strain evidence="15 16">CGMCC 1.12662</strain>
    </source>
</reference>
<dbReference type="InterPro" id="IPR011006">
    <property type="entry name" value="CheY-like_superfamily"/>
</dbReference>
<evidence type="ECO:0000256" key="2">
    <source>
        <dbReference type="ARBA" id="ARBA00012438"/>
    </source>
</evidence>
<dbReference type="InterPro" id="IPR001789">
    <property type="entry name" value="Sig_transdc_resp-reg_receiver"/>
</dbReference>
<dbReference type="PRINTS" id="PR00344">
    <property type="entry name" value="BCTRLSENSOR"/>
</dbReference>
<organism evidence="15 16">
    <name type="scientific">Pseudooceanicola antarcticus</name>
    <dbReference type="NCBI Taxonomy" id="1247613"/>
    <lineage>
        <taxon>Bacteria</taxon>
        <taxon>Pseudomonadati</taxon>
        <taxon>Pseudomonadota</taxon>
        <taxon>Alphaproteobacteria</taxon>
        <taxon>Rhodobacterales</taxon>
        <taxon>Paracoccaceae</taxon>
        <taxon>Pseudooceanicola</taxon>
    </lineage>
</organism>
<dbReference type="Proteomes" id="UP000231702">
    <property type="component" value="Unassembled WGS sequence"/>
</dbReference>
<comment type="catalytic activity">
    <reaction evidence="1">
        <text>ATP + protein L-histidine = ADP + protein N-phospho-L-histidine.</text>
        <dbReference type="EC" id="2.7.13.3"/>
    </reaction>
</comment>
<keyword evidence="11" id="KW-1133">Transmembrane helix</keyword>
<dbReference type="SUPFAM" id="SSF55874">
    <property type="entry name" value="ATPase domain of HSP90 chaperone/DNA topoisomerase II/histidine kinase"/>
    <property type="match status" value="1"/>
</dbReference>
<feature type="region of interest" description="Disordered" evidence="10">
    <location>
        <begin position="497"/>
        <end position="526"/>
    </location>
</feature>
<dbReference type="Proteomes" id="UP000231655">
    <property type="component" value="Unassembled WGS sequence"/>
</dbReference>
<keyword evidence="5" id="KW-0547">Nucleotide-binding</keyword>
<dbReference type="Pfam" id="PF02518">
    <property type="entry name" value="HATPase_c"/>
    <property type="match status" value="1"/>
</dbReference>
<proteinExistence type="predicted"/>
<protein>
    <recommendedName>
        <fullName evidence="2">histidine kinase</fullName>
        <ecNumber evidence="2">2.7.13.3</ecNumber>
    </recommendedName>
</protein>
<dbReference type="PROSITE" id="PS50109">
    <property type="entry name" value="HIS_KIN"/>
    <property type="match status" value="1"/>
</dbReference>
<dbReference type="AlphaFoldDB" id="A0A285IJZ2"/>
<evidence type="ECO:0000256" key="4">
    <source>
        <dbReference type="ARBA" id="ARBA00022679"/>
    </source>
</evidence>
<keyword evidence="4" id="KW-0808">Transferase</keyword>
<dbReference type="PANTHER" id="PTHR43065:SF46">
    <property type="entry name" value="C4-DICARBOXYLATE TRANSPORT SENSOR PROTEIN DCTB"/>
    <property type="match status" value="1"/>
</dbReference>
<feature type="compositionally biased region" description="Basic and acidic residues" evidence="10">
    <location>
        <begin position="669"/>
        <end position="681"/>
    </location>
</feature>
<keyword evidence="11" id="KW-0472">Membrane</keyword>
<dbReference type="InterPro" id="IPR003594">
    <property type="entry name" value="HATPase_dom"/>
</dbReference>
<feature type="domain" description="Histidine kinase" evidence="12">
    <location>
        <begin position="243"/>
        <end position="481"/>
    </location>
</feature>
<keyword evidence="17" id="KW-1185">Reference proteome</keyword>
<keyword evidence="8" id="KW-0902">Two-component regulatory system</keyword>
<keyword evidence="11" id="KW-0812">Transmembrane</keyword>
<dbReference type="EMBL" id="PGTD01000016">
    <property type="protein sequence ID" value="PJE28768.1"/>
    <property type="molecule type" value="Genomic_DNA"/>
</dbReference>
<dbReference type="SMART" id="SM00388">
    <property type="entry name" value="HisKA"/>
    <property type="match status" value="1"/>
</dbReference>
<evidence type="ECO:0000256" key="8">
    <source>
        <dbReference type="ARBA" id="ARBA00023012"/>
    </source>
</evidence>
<gene>
    <name evidence="14" type="ORF">CVM39_09870</name>
    <name evidence="15" type="ORF">SAMN06297129_1395</name>
</gene>
<evidence type="ECO:0000256" key="3">
    <source>
        <dbReference type="ARBA" id="ARBA00022553"/>
    </source>
</evidence>
<dbReference type="InterPro" id="IPR003661">
    <property type="entry name" value="HisK_dim/P_dom"/>
</dbReference>
<feature type="domain" description="Response regulatory" evidence="13">
    <location>
        <begin position="544"/>
        <end position="659"/>
    </location>
</feature>
<dbReference type="GO" id="GO:0000155">
    <property type="term" value="F:phosphorelay sensor kinase activity"/>
    <property type="evidence" value="ECO:0007669"/>
    <property type="project" value="InterPro"/>
</dbReference>
<dbReference type="Gene3D" id="1.10.287.130">
    <property type="match status" value="1"/>
</dbReference>
<dbReference type="Gene3D" id="3.40.50.2300">
    <property type="match status" value="1"/>
</dbReference>
<dbReference type="SUPFAM" id="SSF47384">
    <property type="entry name" value="Homodimeric domain of signal transducing histidine kinase"/>
    <property type="match status" value="1"/>
</dbReference>
<evidence type="ECO:0000313" key="16">
    <source>
        <dbReference type="Proteomes" id="UP000231655"/>
    </source>
</evidence>
<dbReference type="Gene3D" id="3.30.565.10">
    <property type="entry name" value="Histidine kinase-like ATPase, C-terminal domain"/>
    <property type="match status" value="1"/>
</dbReference>
<keyword evidence="3 9" id="KW-0597">Phosphoprotein</keyword>
<dbReference type="SMART" id="SM00448">
    <property type="entry name" value="REC"/>
    <property type="match status" value="1"/>
</dbReference>
<dbReference type="RefSeq" id="WP_099459226.1">
    <property type="nucleotide sequence ID" value="NZ_OBEA01000002.1"/>
</dbReference>
<dbReference type="InterPro" id="IPR004358">
    <property type="entry name" value="Sig_transdc_His_kin-like_C"/>
</dbReference>
<evidence type="ECO:0000313" key="14">
    <source>
        <dbReference type="EMBL" id="PJE28768.1"/>
    </source>
</evidence>
<name>A0A285IJZ2_9RHOB</name>
<feature type="modified residue" description="4-aspartylphosphate" evidence="9">
    <location>
        <position position="595"/>
    </location>
</feature>
<evidence type="ECO:0000256" key="1">
    <source>
        <dbReference type="ARBA" id="ARBA00000085"/>
    </source>
</evidence>
<dbReference type="PROSITE" id="PS50110">
    <property type="entry name" value="RESPONSE_REGULATORY"/>
    <property type="match status" value="1"/>
</dbReference>
<evidence type="ECO:0000259" key="12">
    <source>
        <dbReference type="PROSITE" id="PS50109"/>
    </source>
</evidence>
<keyword evidence="6" id="KW-0418">Kinase</keyword>